<dbReference type="OrthoDB" id="4922at2759"/>
<dbReference type="AlphaFoldDB" id="R7QL69"/>
<feature type="domain" description="Fungal lipase-type" evidence="2">
    <location>
        <begin position="634"/>
        <end position="801"/>
    </location>
</feature>
<dbReference type="GeneID" id="17326902"/>
<evidence type="ECO:0000313" key="4">
    <source>
        <dbReference type="Proteomes" id="UP000012073"/>
    </source>
</evidence>
<evidence type="ECO:0000256" key="1">
    <source>
        <dbReference type="SAM" id="MobiDB-lite"/>
    </source>
</evidence>
<reference evidence="4" key="1">
    <citation type="journal article" date="2013" name="Proc. Natl. Acad. Sci. U.S.A.">
        <title>Genome structure and metabolic features in the red seaweed Chondrus crispus shed light on evolution of the Archaeplastida.</title>
        <authorList>
            <person name="Collen J."/>
            <person name="Porcel B."/>
            <person name="Carre W."/>
            <person name="Ball S.G."/>
            <person name="Chaparro C."/>
            <person name="Tonon T."/>
            <person name="Barbeyron T."/>
            <person name="Michel G."/>
            <person name="Noel B."/>
            <person name="Valentin K."/>
            <person name="Elias M."/>
            <person name="Artiguenave F."/>
            <person name="Arun A."/>
            <person name="Aury J.M."/>
            <person name="Barbosa-Neto J.F."/>
            <person name="Bothwell J.H."/>
            <person name="Bouget F.Y."/>
            <person name="Brillet L."/>
            <person name="Cabello-Hurtado F."/>
            <person name="Capella-Gutierrez S."/>
            <person name="Charrier B."/>
            <person name="Cladiere L."/>
            <person name="Cock J.M."/>
            <person name="Coelho S.M."/>
            <person name="Colleoni C."/>
            <person name="Czjzek M."/>
            <person name="Da Silva C."/>
            <person name="Delage L."/>
            <person name="Denoeud F."/>
            <person name="Deschamps P."/>
            <person name="Dittami S.M."/>
            <person name="Gabaldon T."/>
            <person name="Gachon C.M."/>
            <person name="Groisillier A."/>
            <person name="Herve C."/>
            <person name="Jabbari K."/>
            <person name="Katinka M."/>
            <person name="Kloareg B."/>
            <person name="Kowalczyk N."/>
            <person name="Labadie K."/>
            <person name="Leblanc C."/>
            <person name="Lopez P.J."/>
            <person name="McLachlan D.H."/>
            <person name="Meslet-Cladiere L."/>
            <person name="Moustafa A."/>
            <person name="Nehr Z."/>
            <person name="Nyvall Collen P."/>
            <person name="Panaud O."/>
            <person name="Partensky F."/>
            <person name="Poulain J."/>
            <person name="Rensing S.A."/>
            <person name="Rousvoal S."/>
            <person name="Samson G."/>
            <person name="Symeonidi A."/>
            <person name="Weissenbach J."/>
            <person name="Zambounis A."/>
            <person name="Wincker P."/>
            <person name="Boyen C."/>
        </authorList>
    </citation>
    <scope>NUCLEOTIDE SEQUENCE [LARGE SCALE GENOMIC DNA]</scope>
    <source>
        <strain evidence="4">cv. Stackhouse</strain>
    </source>
</reference>
<proteinExistence type="predicted"/>
<name>R7QL69_CHOCR</name>
<dbReference type="SUPFAM" id="SSF53474">
    <property type="entry name" value="alpha/beta-Hydrolases"/>
    <property type="match status" value="1"/>
</dbReference>
<dbReference type="KEGG" id="ccp:CHC_T00009491001"/>
<dbReference type="Gene3D" id="3.40.50.1820">
    <property type="entry name" value="alpha/beta hydrolase"/>
    <property type="match status" value="1"/>
</dbReference>
<feature type="region of interest" description="Disordered" evidence="1">
    <location>
        <begin position="177"/>
        <end position="198"/>
    </location>
</feature>
<dbReference type="InterPro" id="IPR029058">
    <property type="entry name" value="AB_hydrolase_fold"/>
</dbReference>
<sequence length="882" mass="96630">MPNTAPTPSEDAEDRNGGDESPTIAALLATVQREGGEVIDAAGRNVAVREGFAWILEALAKRGLGKGAVAEGEEEEKRNDAREVVEEREKGREKEEDGLGDGLEDGLNAAVAWILEAVAKRRKEGEAAKESVDESDLVHVSEEETAIQRVDSDGMSTSPLSWIAELLPGNIPASAPVNDPDLAEGAEPRSEELVPATTTDEVENQLVSWLSSHLSPTATKEEVLDQTVSWISSNLSSASANLSTIALQGMLQRGSDVASQLSTNAMLATLNALNVEPFDTVDTLDDTHLPRHPYDPVHALTLAAYSFRAYLEPPSSSYRETFAAPVDGSELSGLDRQLVYTDFVYPSTEIIAQRAKGAVMVQVVASEGLEEAYVVVEMNGVLVLDLFKKKHCAMLCQRDPPSSRFRSIGGASDDELVINVFPNEKAYVEGSPPSDISLFSLADLVRQGLESGRYVDEGECTLKFQKVLKEGKDRDFFHFSLLPKEMRLPFPFQSVGKDPEEIDPKSVGSASITLRLSFIPFLNGPEGDKMKEVSSLLADAEATSFQKLTSTTEDLSISSVLKAKLSPGQLPDPGDWRRLAGAVRNLVDDDDTTLDIQRTATLTEDLPSTLFIESLATDTEVWLFHDTANKDVVISFRGTEQVSWKDFFTDAQMFLQLWVPGVKVDLNVDKDRTVGLADFIPGVLPSQETSIPADASAIHYGFLRAYLSIRDALIRGLKMVSSDFCDGYSFHFTGHSLGGALAIIASADLQARQLMCNCDVSCMTFGAPKVGNVHFARMYNELVPNSFRIVNDTDLVARMPRSISTKAPVNRYQHAGRTVLISDDGDYWIEGYNNKSVIMANMSSIDDPFREKYKNLQDLINFEQKLWNELISGRSVKHHMVS</sequence>
<dbReference type="PANTHER" id="PTHR45856:SF24">
    <property type="entry name" value="FUNGAL LIPASE-LIKE DOMAIN-CONTAINING PROTEIN"/>
    <property type="match status" value="1"/>
</dbReference>
<dbReference type="InterPro" id="IPR051218">
    <property type="entry name" value="Sec_MonoDiacylglyc_Lipase"/>
</dbReference>
<dbReference type="Proteomes" id="UP000012073">
    <property type="component" value="Unassembled WGS sequence"/>
</dbReference>
<evidence type="ECO:0000259" key="2">
    <source>
        <dbReference type="Pfam" id="PF01764"/>
    </source>
</evidence>
<dbReference type="PANTHER" id="PTHR45856">
    <property type="entry name" value="ALPHA/BETA-HYDROLASES SUPERFAMILY PROTEIN"/>
    <property type="match status" value="1"/>
</dbReference>
<keyword evidence="4" id="KW-1185">Reference proteome</keyword>
<dbReference type="Gramene" id="CDF39272">
    <property type="protein sequence ID" value="CDF39272"/>
    <property type="gene ID" value="CHC_T00009491001"/>
</dbReference>
<feature type="region of interest" description="Disordered" evidence="1">
    <location>
        <begin position="1"/>
        <end position="23"/>
    </location>
</feature>
<gene>
    <name evidence="3" type="ORF">CHC_T00009491001</name>
</gene>
<accession>R7QL69</accession>
<dbReference type="EMBL" id="HG002016">
    <property type="protein sequence ID" value="CDF39272.1"/>
    <property type="molecule type" value="Genomic_DNA"/>
</dbReference>
<organism evidence="3 4">
    <name type="scientific">Chondrus crispus</name>
    <name type="common">Carrageen Irish moss</name>
    <name type="synonym">Polymorpha crispa</name>
    <dbReference type="NCBI Taxonomy" id="2769"/>
    <lineage>
        <taxon>Eukaryota</taxon>
        <taxon>Rhodophyta</taxon>
        <taxon>Florideophyceae</taxon>
        <taxon>Rhodymeniophycidae</taxon>
        <taxon>Gigartinales</taxon>
        <taxon>Gigartinaceae</taxon>
        <taxon>Chondrus</taxon>
    </lineage>
</organism>
<dbReference type="Pfam" id="PF01764">
    <property type="entry name" value="Lipase_3"/>
    <property type="match status" value="1"/>
</dbReference>
<feature type="compositionally biased region" description="Basic and acidic residues" evidence="1">
    <location>
        <begin position="75"/>
        <end position="97"/>
    </location>
</feature>
<dbReference type="PhylomeDB" id="R7QL69"/>
<evidence type="ECO:0000313" key="3">
    <source>
        <dbReference type="EMBL" id="CDF39272.1"/>
    </source>
</evidence>
<dbReference type="InterPro" id="IPR002921">
    <property type="entry name" value="Fungal_lipase-type"/>
</dbReference>
<protein>
    <submittedName>
        <fullName evidence="3">Lipase domain protein, putative</fullName>
    </submittedName>
</protein>
<dbReference type="GO" id="GO:0006629">
    <property type="term" value="P:lipid metabolic process"/>
    <property type="evidence" value="ECO:0007669"/>
    <property type="project" value="InterPro"/>
</dbReference>
<dbReference type="CDD" id="cd00519">
    <property type="entry name" value="Lipase_3"/>
    <property type="match status" value="1"/>
</dbReference>
<feature type="region of interest" description="Disordered" evidence="1">
    <location>
        <begin position="65"/>
        <end position="103"/>
    </location>
</feature>
<dbReference type="RefSeq" id="XP_005719183.1">
    <property type="nucleotide sequence ID" value="XM_005719126.1"/>
</dbReference>